<evidence type="ECO:0000256" key="5">
    <source>
        <dbReference type="RuleBase" id="RU000471"/>
    </source>
</evidence>
<evidence type="ECO:0000256" key="1">
    <source>
        <dbReference type="ARBA" id="ARBA00004141"/>
    </source>
</evidence>
<proteinExistence type="inferred from homology"/>
<feature type="transmembrane region" description="Helical" evidence="6">
    <location>
        <begin position="148"/>
        <end position="167"/>
    </location>
</feature>
<comment type="similarity">
    <text evidence="5">Belongs to the complex I subunit 1 family.</text>
</comment>
<feature type="transmembrane region" description="Helical" evidence="6">
    <location>
        <begin position="173"/>
        <end position="192"/>
    </location>
</feature>
<dbReference type="EMBL" id="JBHSDL010000025">
    <property type="protein sequence ID" value="MFC4376293.1"/>
    <property type="molecule type" value="Genomic_DNA"/>
</dbReference>
<accession>A0ABV8VNX4</accession>
<dbReference type="PANTHER" id="PTHR11432:SF3">
    <property type="entry name" value="NADH-UBIQUINONE OXIDOREDUCTASE CHAIN 1"/>
    <property type="match status" value="1"/>
</dbReference>
<dbReference type="Pfam" id="PF00146">
    <property type="entry name" value="NADHdh"/>
    <property type="match status" value="1"/>
</dbReference>
<evidence type="ECO:0000313" key="8">
    <source>
        <dbReference type="Proteomes" id="UP001595844"/>
    </source>
</evidence>
<feature type="transmembrane region" description="Helical" evidence="6">
    <location>
        <begin position="39"/>
        <end position="56"/>
    </location>
</feature>
<keyword evidence="5" id="KW-0520">NAD</keyword>
<protein>
    <submittedName>
        <fullName evidence="7">Complex I subunit 1 family protein</fullName>
    </submittedName>
</protein>
<dbReference type="Proteomes" id="UP001595844">
    <property type="component" value="Unassembled WGS sequence"/>
</dbReference>
<evidence type="ECO:0000256" key="2">
    <source>
        <dbReference type="ARBA" id="ARBA00022692"/>
    </source>
</evidence>
<gene>
    <name evidence="7" type="ORF">ACFO5K_19530</name>
</gene>
<dbReference type="PANTHER" id="PTHR11432">
    <property type="entry name" value="NADH DEHYDROGENASE SUBUNIT 1"/>
    <property type="match status" value="1"/>
</dbReference>
<sequence>MVEPALWWQAALLPVVVVTLALAAEVCRAVLSARVSGASPAVAMSAPLRSVALLLTQQRRSIVGADVLLWRTAGLILFAAGVVAAALVPVDNRVVIGGGVSLVWFNAVEILAWAAVWSAGWGADSAFSLVGGYRFVAQGLAYELPHMFALICAAVAAGSLDISEIVAAQQDRWFVVIMPVAFLIYLLSVPAMSFTAPFDAPVGADIAGGAFAEVSGVDRLVLSVGRRVLFVAAAAMAVPLFLGGGAGPWLPGWLWSLVKTLAVLAALIWLGRRWPTIRMSRYMEIAWIVLLPVILLQALVVSVVTIR</sequence>
<reference evidence="8" key="1">
    <citation type="journal article" date="2019" name="Int. J. Syst. Evol. Microbiol.">
        <title>The Global Catalogue of Microorganisms (GCM) 10K type strain sequencing project: providing services to taxonomists for standard genome sequencing and annotation.</title>
        <authorList>
            <consortium name="The Broad Institute Genomics Platform"/>
            <consortium name="The Broad Institute Genome Sequencing Center for Infectious Disease"/>
            <person name="Wu L."/>
            <person name="Ma J."/>
        </authorList>
    </citation>
    <scope>NUCLEOTIDE SEQUENCE [LARGE SCALE GENOMIC DNA]</scope>
    <source>
        <strain evidence="8">IBRC-M 10490</strain>
    </source>
</reference>
<evidence type="ECO:0000256" key="3">
    <source>
        <dbReference type="ARBA" id="ARBA00022989"/>
    </source>
</evidence>
<comment type="subcellular location">
    <subcellularLocation>
        <location evidence="5">Cell membrane</location>
        <topology evidence="5">Multi-pass membrane protein</topology>
    </subcellularLocation>
    <subcellularLocation>
        <location evidence="1">Membrane</location>
        <topology evidence="1">Multi-pass membrane protein</topology>
    </subcellularLocation>
</comment>
<organism evidence="7 8">
    <name type="scientific">Nocardia halotolerans</name>
    <dbReference type="NCBI Taxonomy" id="1755878"/>
    <lineage>
        <taxon>Bacteria</taxon>
        <taxon>Bacillati</taxon>
        <taxon>Actinomycetota</taxon>
        <taxon>Actinomycetes</taxon>
        <taxon>Mycobacteriales</taxon>
        <taxon>Nocardiaceae</taxon>
        <taxon>Nocardia</taxon>
    </lineage>
</organism>
<feature type="transmembrane region" description="Helical" evidence="6">
    <location>
        <begin position="68"/>
        <end position="90"/>
    </location>
</feature>
<keyword evidence="4 6" id="KW-0472">Membrane</keyword>
<evidence type="ECO:0000256" key="6">
    <source>
        <dbReference type="SAM" id="Phobius"/>
    </source>
</evidence>
<evidence type="ECO:0000313" key="7">
    <source>
        <dbReference type="EMBL" id="MFC4376293.1"/>
    </source>
</evidence>
<dbReference type="RefSeq" id="WP_378564765.1">
    <property type="nucleotide sequence ID" value="NZ_JBHSDL010000025.1"/>
</dbReference>
<dbReference type="InterPro" id="IPR001694">
    <property type="entry name" value="NADH_UbQ_OxRdtase_su1/FPO"/>
</dbReference>
<name>A0ABV8VNX4_9NOCA</name>
<keyword evidence="2 5" id="KW-0812">Transmembrane</keyword>
<feature type="transmembrane region" description="Helical" evidence="6">
    <location>
        <begin position="282"/>
        <end position="306"/>
    </location>
</feature>
<evidence type="ECO:0000256" key="4">
    <source>
        <dbReference type="ARBA" id="ARBA00023136"/>
    </source>
</evidence>
<keyword evidence="8" id="KW-1185">Reference proteome</keyword>
<keyword evidence="3 6" id="KW-1133">Transmembrane helix</keyword>
<feature type="transmembrane region" description="Helical" evidence="6">
    <location>
        <begin position="252"/>
        <end position="270"/>
    </location>
</feature>
<comment type="caution">
    <text evidence="7">The sequence shown here is derived from an EMBL/GenBank/DDBJ whole genome shotgun (WGS) entry which is preliminary data.</text>
</comment>